<dbReference type="InParanoid" id="D8PSM1"/>
<feature type="domain" description="RWD" evidence="2">
    <location>
        <begin position="8"/>
        <end position="119"/>
    </location>
</feature>
<keyword evidence="4" id="KW-1185">Reference proteome</keyword>
<dbReference type="SUPFAM" id="SSF54495">
    <property type="entry name" value="UBC-like"/>
    <property type="match status" value="1"/>
</dbReference>
<dbReference type="InterPro" id="IPR016135">
    <property type="entry name" value="UBQ-conjugating_enzyme/RWD"/>
</dbReference>
<dbReference type="Pfam" id="PF16543">
    <property type="entry name" value="DFRP_C"/>
    <property type="match status" value="1"/>
</dbReference>
<evidence type="ECO:0000313" key="4">
    <source>
        <dbReference type="Proteomes" id="UP000007431"/>
    </source>
</evidence>
<dbReference type="FunCoup" id="D8PSM1">
    <property type="interactions" value="209"/>
</dbReference>
<dbReference type="SMART" id="SM00591">
    <property type="entry name" value="RWD"/>
    <property type="match status" value="1"/>
</dbReference>
<dbReference type="InterPro" id="IPR032378">
    <property type="entry name" value="ZC3H15/TMA46_C"/>
</dbReference>
<dbReference type="EMBL" id="GL377303">
    <property type="protein sequence ID" value="EFJ00359.1"/>
    <property type="molecule type" value="Genomic_DNA"/>
</dbReference>
<dbReference type="Proteomes" id="UP000007431">
    <property type="component" value="Unassembled WGS sequence"/>
</dbReference>
<proteinExistence type="predicted"/>
<evidence type="ECO:0000256" key="1">
    <source>
        <dbReference type="SAM" id="MobiDB-lite"/>
    </source>
</evidence>
<dbReference type="VEuPathDB" id="FungiDB:SCHCODRAFT_02661246"/>
<dbReference type="HOGENOM" id="CLU_084528_0_1_1"/>
<organism evidence="4">
    <name type="scientific">Schizophyllum commune (strain H4-8 / FGSC 9210)</name>
    <name type="common">Split gill fungus</name>
    <dbReference type="NCBI Taxonomy" id="578458"/>
    <lineage>
        <taxon>Eukaryota</taxon>
        <taxon>Fungi</taxon>
        <taxon>Dikarya</taxon>
        <taxon>Basidiomycota</taxon>
        <taxon>Agaricomycotina</taxon>
        <taxon>Agaricomycetes</taxon>
        <taxon>Agaricomycetidae</taxon>
        <taxon>Agaricales</taxon>
        <taxon>Schizophyllaceae</taxon>
        <taxon>Schizophyllum</taxon>
    </lineage>
</organism>
<sequence length="247" mass="28145">MSADTLAEEYEVLESIYPTELSKTSERDIRIEAEPDDLEEGEDTIKLALKVHYTDGYPDELPDLSFDVLEGELTDDELNGLLDGLRTVVSSIGSTGEENLGLAMVFTLVTTLRERLSELVRERAERHKAEEHEKERLAIEAEEAKTRGTPVTAESFKAWKAKFDAELAIKKAKAEEEKLKAMTPKEREEYKRIQGRLSGRQLFEKNKNLEDESLVEEGGISVDISQYERTREEEQEEEDHVTFSDSD</sequence>
<evidence type="ECO:0000259" key="2">
    <source>
        <dbReference type="PROSITE" id="PS50908"/>
    </source>
</evidence>
<dbReference type="STRING" id="578458.D8PSM1"/>
<dbReference type="InterPro" id="IPR006575">
    <property type="entry name" value="RWD_dom"/>
</dbReference>
<accession>D8PSM1</accession>
<name>D8PSM1_SCHCM</name>
<feature type="region of interest" description="Disordered" evidence="1">
    <location>
        <begin position="202"/>
        <end position="247"/>
    </location>
</feature>
<dbReference type="KEGG" id="scm:SCHCO_02661246"/>
<dbReference type="RefSeq" id="XP_003035261.1">
    <property type="nucleotide sequence ID" value="XM_003035215.1"/>
</dbReference>
<dbReference type="GeneID" id="9594446"/>
<dbReference type="eggNOG" id="KOG4018">
    <property type="taxonomic scope" value="Eukaryota"/>
</dbReference>
<dbReference type="PROSITE" id="PS50908">
    <property type="entry name" value="RWD"/>
    <property type="match status" value="1"/>
</dbReference>
<dbReference type="PANTHER" id="PTHR12292">
    <property type="entry name" value="RWD DOMAIN-CONTAINING PROTEIN"/>
    <property type="match status" value="1"/>
</dbReference>
<dbReference type="InterPro" id="IPR040213">
    <property type="entry name" value="GIR2-like"/>
</dbReference>
<evidence type="ECO:0000313" key="3">
    <source>
        <dbReference type="EMBL" id="EFJ00359.1"/>
    </source>
</evidence>
<dbReference type="Gene3D" id="3.10.110.10">
    <property type="entry name" value="Ubiquitin Conjugating Enzyme"/>
    <property type="match status" value="1"/>
</dbReference>
<dbReference type="Pfam" id="PF05773">
    <property type="entry name" value="RWD"/>
    <property type="match status" value="1"/>
</dbReference>
<protein>
    <recommendedName>
        <fullName evidence="2">RWD domain-containing protein</fullName>
    </recommendedName>
</protein>
<reference evidence="3 4" key="1">
    <citation type="journal article" date="2010" name="Nat. Biotechnol.">
        <title>Genome sequence of the model mushroom Schizophyllum commune.</title>
        <authorList>
            <person name="Ohm R.A."/>
            <person name="de Jong J.F."/>
            <person name="Lugones L.G."/>
            <person name="Aerts A."/>
            <person name="Kothe E."/>
            <person name="Stajich J.E."/>
            <person name="de Vries R.P."/>
            <person name="Record E."/>
            <person name="Levasseur A."/>
            <person name="Baker S.E."/>
            <person name="Bartholomew K.A."/>
            <person name="Coutinho P.M."/>
            <person name="Erdmann S."/>
            <person name="Fowler T.J."/>
            <person name="Gathman A.C."/>
            <person name="Lombard V."/>
            <person name="Henrissat B."/>
            <person name="Knabe N."/>
            <person name="Kuees U."/>
            <person name="Lilly W.W."/>
            <person name="Lindquist E."/>
            <person name="Lucas S."/>
            <person name="Magnuson J.K."/>
            <person name="Piumi F."/>
            <person name="Raudaskoski M."/>
            <person name="Salamov A."/>
            <person name="Schmutz J."/>
            <person name="Schwarze F.W.M.R."/>
            <person name="vanKuyk P.A."/>
            <person name="Horton J.S."/>
            <person name="Grigoriev I.V."/>
            <person name="Woesten H.A.B."/>
        </authorList>
    </citation>
    <scope>NUCLEOTIDE SEQUENCE [LARGE SCALE GENOMIC DNA]</scope>
    <source>
        <strain evidence="4">H4-8 / FGSC 9210</strain>
    </source>
</reference>
<dbReference type="OMA" id="QWDEHKK"/>
<dbReference type="AlphaFoldDB" id="D8PSM1"/>
<dbReference type="OrthoDB" id="277175at2759"/>
<gene>
    <name evidence="3" type="ORF">SCHCODRAFT_232675</name>
</gene>